<evidence type="ECO:0000313" key="1">
    <source>
        <dbReference type="Proteomes" id="UP000095287"/>
    </source>
</evidence>
<name>A0A1I8AAG7_9BILA</name>
<evidence type="ECO:0000313" key="2">
    <source>
        <dbReference type="WBParaSite" id="L893_g3466.t1"/>
    </source>
</evidence>
<sequence length="297" mass="33990">MDAVPWKFVDSVVDLFSKETLDRLQQEVRHRHWKPVIDLHHRNRVYHKLIFKKRQDGIKHAIVGGNGNVDLSLSRGTVIKSGRFARILEISDFTSLQYDSFLDKMEPLKDAETATLLKTVAPLVDQVSGRFYSSLGCVDCTRLLLTSLFKRVYLQQITVKYCGQIAYDFLEDQINNSPFLNDVRITGNNWPQSSLSLIKKFCSKGRPGRRVNASVSCSDLISGSYMQHLLDLWKKSGNAHFRFNCVGGRTDEEYRAAVKKYEVFEIRNDSWQTAFRHPTTKSIARVSKSKFAVECSA</sequence>
<dbReference type="Proteomes" id="UP000095287">
    <property type="component" value="Unplaced"/>
</dbReference>
<reference evidence="2" key="1">
    <citation type="submission" date="2016-11" db="UniProtKB">
        <authorList>
            <consortium name="WormBaseParasite"/>
        </authorList>
    </citation>
    <scope>IDENTIFICATION</scope>
</reference>
<keyword evidence="1" id="KW-1185">Reference proteome</keyword>
<accession>A0A1I8AAG7</accession>
<dbReference type="WBParaSite" id="L893_g3466.t1">
    <property type="protein sequence ID" value="L893_g3466.t1"/>
    <property type="gene ID" value="L893_g3466"/>
</dbReference>
<protein>
    <submittedName>
        <fullName evidence="2">F-box domain-containing protein</fullName>
    </submittedName>
</protein>
<organism evidence="1 2">
    <name type="scientific">Steinernema glaseri</name>
    <dbReference type="NCBI Taxonomy" id="37863"/>
    <lineage>
        <taxon>Eukaryota</taxon>
        <taxon>Metazoa</taxon>
        <taxon>Ecdysozoa</taxon>
        <taxon>Nematoda</taxon>
        <taxon>Chromadorea</taxon>
        <taxon>Rhabditida</taxon>
        <taxon>Tylenchina</taxon>
        <taxon>Panagrolaimomorpha</taxon>
        <taxon>Strongyloidoidea</taxon>
        <taxon>Steinernematidae</taxon>
        <taxon>Steinernema</taxon>
    </lineage>
</organism>
<proteinExistence type="predicted"/>
<dbReference type="AlphaFoldDB" id="A0A1I8AAG7"/>